<evidence type="ECO:0000256" key="1">
    <source>
        <dbReference type="PROSITE-ProRule" id="PRU00339"/>
    </source>
</evidence>
<proteinExistence type="predicted"/>
<dbReference type="EMBL" id="FQXQ01000001">
    <property type="protein sequence ID" value="SHH41630.1"/>
    <property type="molecule type" value="Genomic_DNA"/>
</dbReference>
<protein>
    <submittedName>
        <fullName evidence="5">SH3 domain-containing protein</fullName>
    </submittedName>
</protein>
<dbReference type="InterPro" id="IPR011990">
    <property type="entry name" value="TPR-like_helical_dom_sf"/>
</dbReference>
<keyword evidence="2" id="KW-0812">Transmembrane</keyword>
<feature type="signal peptide" evidence="3">
    <location>
        <begin position="1"/>
        <end position="18"/>
    </location>
</feature>
<dbReference type="SMART" id="SM00028">
    <property type="entry name" value="TPR"/>
    <property type="match status" value="2"/>
</dbReference>
<dbReference type="InterPro" id="IPR019734">
    <property type="entry name" value="TPR_rpt"/>
</dbReference>
<keyword evidence="3" id="KW-0732">Signal</keyword>
<reference evidence="6" key="1">
    <citation type="submission" date="2016-11" db="EMBL/GenBank/DDBJ databases">
        <authorList>
            <person name="Varghese N."/>
            <person name="Submissions S."/>
        </authorList>
    </citation>
    <scope>NUCLEOTIDE SEQUENCE [LARGE SCALE GENOMIC DNA]</scope>
    <source>
        <strain evidence="6">DSM 100572</strain>
    </source>
</reference>
<dbReference type="Proteomes" id="UP000184109">
    <property type="component" value="Unassembled WGS sequence"/>
</dbReference>
<keyword evidence="6" id="KW-1185">Reference proteome</keyword>
<dbReference type="Gene3D" id="1.25.40.10">
    <property type="entry name" value="Tetratricopeptide repeat domain"/>
    <property type="match status" value="1"/>
</dbReference>
<feature type="domain" description="SH3b" evidence="4">
    <location>
        <begin position="188"/>
        <end position="250"/>
    </location>
</feature>
<feature type="repeat" description="TPR" evidence="1">
    <location>
        <begin position="55"/>
        <end position="88"/>
    </location>
</feature>
<dbReference type="InterPro" id="IPR003646">
    <property type="entry name" value="SH3-like_bac-type"/>
</dbReference>
<evidence type="ECO:0000256" key="3">
    <source>
        <dbReference type="SAM" id="SignalP"/>
    </source>
</evidence>
<dbReference type="SUPFAM" id="SSF48452">
    <property type="entry name" value="TPR-like"/>
    <property type="match status" value="1"/>
</dbReference>
<evidence type="ECO:0000256" key="2">
    <source>
        <dbReference type="SAM" id="Phobius"/>
    </source>
</evidence>
<keyword evidence="1" id="KW-0802">TPR repeat</keyword>
<evidence type="ECO:0000313" key="5">
    <source>
        <dbReference type="EMBL" id="SHH41630.1"/>
    </source>
</evidence>
<dbReference type="AlphaFoldDB" id="A0A1M5ST30"/>
<dbReference type="STRING" id="1195760.SAMN05444281_0498"/>
<dbReference type="Pfam" id="PF08239">
    <property type="entry name" value="SH3_3"/>
    <property type="match status" value="1"/>
</dbReference>
<feature type="transmembrane region" description="Helical" evidence="2">
    <location>
        <begin position="130"/>
        <end position="150"/>
    </location>
</feature>
<evidence type="ECO:0000313" key="6">
    <source>
        <dbReference type="Proteomes" id="UP000184109"/>
    </source>
</evidence>
<feature type="transmembrane region" description="Helical" evidence="2">
    <location>
        <begin position="159"/>
        <end position="179"/>
    </location>
</feature>
<dbReference type="Gene3D" id="2.30.30.40">
    <property type="entry name" value="SH3 Domains"/>
    <property type="match status" value="1"/>
</dbReference>
<sequence>MKNFVLGILLLTIGYVNAQTTQELFDQGNRLYQSEEYNGAIKAYQKVIHQGFESADLYYNMGNSYYKTNNMAEAIYHYEKALVLDPTNNDIKVNLEYANRSIIDNIKSVPKSTFEKFNDTVLAIFPYNTWAIIAVACSLLAGLIWMFFFFSTVPSVKKLYFTLGIILSSACLTTLVITAHQYERSQNIHFAIVFATQVEVKNAPRESASETFMLHEGTKVQIMDAVGDWNKIKIIDGQVGWIHKKTIKKL</sequence>
<keyword evidence="2" id="KW-0472">Membrane</keyword>
<gene>
    <name evidence="5" type="ORF">SAMN05444281_0498</name>
</gene>
<evidence type="ECO:0000259" key="4">
    <source>
        <dbReference type="SMART" id="SM00287"/>
    </source>
</evidence>
<organism evidence="5 6">
    <name type="scientific">Wenyingzhuangia marina</name>
    <dbReference type="NCBI Taxonomy" id="1195760"/>
    <lineage>
        <taxon>Bacteria</taxon>
        <taxon>Pseudomonadati</taxon>
        <taxon>Bacteroidota</taxon>
        <taxon>Flavobacteriia</taxon>
        <taxon>Flavobacteriales</taxon>
        <taxon>Flavobacteriaceae</taxon>
        <taxon>Wenyingzhuangia</taxon>
    </lineage>
</organism>
<keyword evidence="2" id="KW-1133">Transmembrane helix</keyword>
<dbReference type="PROSITE" id="PS50293">
    <property type="entry name" value="TPR_REGION"/>
    <property type="match status" value="1"/>
</dbReference>
<accession>A0A1M5ST30</accession>
<dbReference type="PROSITE" id="PS50005">
    <property type="entry name" value="TPR"/>
    <property type="match status" value="1"/>
</dbReference>
<dbReference type="OrthoDB" id="9776208at2"/>
<dbReference type="RefSeq" id="WP_073118089.1">
    <property type="nucleotide sequence ID" value="NZ_BMEN01000001.1"/>
</dbReference>
<name>A0A1M5ST30_9FLAO</name>
<dbReference type="SMART" id="SM00287">
    <property type="entry name" value="SH3b"/>
    <property type="match status" value="1"/>
</dbReference>
<dbReference type="Pfam" id="PF00515">
    <property type="entry name" value="TPR_1"/>
    <property type="match status" value="1"/>
</dbReference>
<feature type="chain" id="PRO_5012545000" evidence="3">
    <location>
        <begin position="19"/>
        <end position="250"/>
    </location>
</feature>